<sequence length="173" mass="19361">MKTLALLRHAKSDWDAGAPSDFDRPLSRRGIVAAAKMGEYMRRERGEFERALVSPARRCRETFDQVNAGYGGSLSPQFEERIYLASAGDLLDLVQAQDDAFSRLLLIGHNPGLTYLALELIREDAAAVERERIAEKFPTGAYVQLSCEVDRWADLGKAACNLEVRRYPVEELA</sequence>
<dbReference type="Gene3D" id="3.40.50.1240">
    <property type="entry name" value="Phosphoglycerate mutase-like"/>
    <property type="match status" value="1"/>
</dbReference>
<keyword evidence="2" id="KW-1185">Reference proteome</keyword>
<proteinExistence type="predicted"/>
<evidence type="ECO:0000313" key="1">
    <source>
        <dbReference type="EMBL" id="GGA06312.1"/>
    </source>
</evidence>
<dbReference type="RefSeq" id="WP_188642122.1">
    <property type="nucleotide sequence ID" value="NZ_BMID01000001.1"/>
</dbReference>
<dbReference type="Pfam" id="PF00300">
    <property type="entry name" value="His_Phos_1"/>
    <property type="match status" value="1"/>
</dbReference>
<dbReference type="Proteomes" id="UP000603317">
    <property type="component" value="Unassembled WGS sequence"/>
</dbReference>
<dbReference type="InterPro" id="IPR013078">
    <property type="entry name" value="His_Pase_superF_clade-1"/>
</dbReference>
<accession>A0ABQ1FCQ7</accession>
<dbReference type="CDD" id="cd07067">
    <property type="entry name" value="HP_PGM_like"/>
    <property type="match status" value="1"/>
</dbReference>
<dbReference type="SUPFAM" id="SSF53254">
    <property type="entry name" value="Phosphoglycerate mutase-like"/>
    <property type="match status" value="1"/>
</dbReference>
<dbReference type="SMART" id="SM00855">
    <property type="entry name" value="PGAM"/>
    <property type="match status" value="1"/>
</dbReference>
<protein>
    <submittedName>
        <fullName evidence="1">Phosphoglycerate mutase</fullName>
    </submittedName>
</protein>
<dbReference type="InterPro" id="IPR029033">
    <property type="entry name" value="His_PPase_superfam"/>
</dbReference>
<comment type="caution">
    <text evidence="1">The sequence shown here is derived from an EMBL/GenBank/DDBJ whole genome shotgun (WGS) entry which is preliminary data.</text>
</comment>
<organism evidence="1 2">
    <name type="scientific">Blastomonas marina</name>
    <dbReference type="NCBI Taxonomy" id="1867408"/>
    <lineage>
        <taxon>Bacteria</taxon>
        <taxon>Pseudomonadati</taxon>
        <taxon>Pseudomonadota</taxon>
        <taxon>Alphaproteobacteria</taxon>
        <taxon>Sphingomonadales</taxon>
        <taxon>Sphingomonadaceae</taxon>
        <taxon>Blastomonas</taxon>
    </lineage>
</organism>
<evidence type="ECO:0000313" key="2">
    <source>
        <dbReference type="Proteomes" id="UP000603317"/>
    </source>
</evidence>
<gene>
    <name evidence="1" type="ORF">GCM10010923_15180</name>
</gene>
<name>A0ABQ1FCQ7_9SPHN</name>
<dbReference type="EMBL" id="BMID01000001">
    <property type="protein sequence ID" value="GGA06312.1"/>
    <property type="molecule type" value="Genomic_DNA"/>
</dbReference>
<reference evidence="2" key="1">
    <citation type="journal article" date="2019" name="Int. J. Syst. Evol. Microbiol.">
        <title>The Global Catalogue of Microorganisms (GCM) 10K type strain sequencing project: providing services to taxonomists for standard genome sequencing and annotation.</title>
        <authorList>
            <consortium name="The Broad Institute Genomics Platform"/>
            <consortium name="The Broad Institute Genome Sequencing Center for Infectious Disease"/>
            <person name="Wu L."/>
            <person name="Ma J."/>
        </authorList>
    </citation>
    <scope>NUCLEOTIDE SEQUENCE [LARGE SCALE GENOMIC DNA]</scope>
    <source>
        <strain evidence="2">CGMCC 1.15297</strain>
    </source>
</reference>